<feature type="transmembrane region" description="Helical" evidence="1">
    <location>
        <begin position="6"/>
        <end position="22"/>
    </location>
</feature>
<comment type="caution">
    <text evidence="2">The sequence shown here is derived from an EMBL/GenBank/DDBJ whole genome shotgun (WGS) entry which is preliminary data.</text>
</comment>
<name>A0A4R3NRK7_9HYPH</name>
<keyword evidence="1" id="KW-0812">Transmembrane</keyword>
<keyword evidence="1" id="KW-1133">Transmembrane helix</keyword>
<gene>
    <name evidence="2" type="ORF">EDC90_102929</name>
</gene>
<sequence length="140" mass="16100">MDIIMWVFVIALLGGVAYFLFGPKKREDKESAFSKDEAHEWASREFRRAVANEKVVAVIADEDFEAFFLKLENGGFGIYRSRRGKGQALKVEPGEYRLRALDEPNGLQVDFPEHDFFSGNYFFETEEDAADVSTWFLNAR</sequence>
<keyword evidence="3" id="KW-1185">Reference proteome</keyword>
<evidence type="ECO:0000256" key="1">
    <source>
        <dbReference type="SAM" id="Phobius"/>
    </source>
</evidence>
<reference evidence="2 3" key="1">
    <citation type="submission" date="2019-03" db="EMBL/GenBank/DDBJ databases">
        <title>Freshwater and sediment microbial communities from various areas in North America, analyzing microbe dynamics in response to fracking.</title>
        <authorList>
            <person name="Lamendella R."/>
        </authorList>
    </citation>
    <scope>NUCLEOTIDE SEQUENCE [LARGE SCALE GENOMIC DNA]</scope>
    <source>
        <strain evidence="2 3">175.2</strain>
    </source>
</reference>
<proteinExistence type="predicted"/>
<dbReference type="EMBL" id="SMAR01000029">
    <property type="protein sequence ID" value="TCT34828.1"/>
    <property type="molecule type" value="Genomic_DNA"/>
</dbReference>
<evidence type="ECO:0000313" key="2">
    <source>
        <dbReference type="EMBL" id="TCT34828.1"/>
    </source>
</evidence>
<protein>
    <submittedName>
        <fullName evidence="2">Uncharacterized protein</fullName>
    </submittedName>
</protein>
<dbReference type="RefSeq" id="WP_132313341.1">
    <property type="nucleotide sequence ID" value="NZ_SMAR01000029.1"/>
</dbReference>
<dbReference type="Proteomes" id="UP000295097">
    <property type="component" value="Unassembled WGS sequence"/>
</dbReference>
<keyword evidence="1" id="KW-0472">Membrane</keyword>
<organism evidence="2 3">
    <name type="scientific">Martelella mediterranea</name>
    <dbReference type="NCBI Taxonomy" id="293089"/>
    <lineage>
        <taxon>Bacteria</taxon>
        <taxon>Pseudomonadati</taxon>
        <taxon>Pseudomonadota</taxon>
        <taxon>Alphaproteobacteria</taxon>
        <taxon>Hyphomicrobiales</taxon>
        <taxon>Aurantimonadaceae</taxon>
        <taxon>Martelella</taxon>
    </lineage>
</organism>
<dbReference type="OrthoDB" id="8445114at2"/>
<evidence type="ECO:0000313" key="3">
    <source>
        <dbReference type="Proteomes" id="UP000295097"/>
    </source>
</evidence>
<accession>A0A4R3NRK7</accession>
<dbReference type="AlphaFoldDB" id="A0A4R3NRK7"/>